<protein>
    <submittedName>
        <fullName evidence="1">Hemolysin-type calcium-binding repeat (2 copies)</fullName>
    </submittedName>
</protein>
<name>A0A3M7QWN4_BRAPC</name>
<accession>A0A3M7QWN4</accession>
<dbReference type="Proteomes" id="UP000276133">
    <property type="component" value="Unassembled WGS sequence"/>
</dbReference>
<sequence length="371" mass="42623">MDSLLTLLGLFQASLFLCFYIVGLGYQDDTIIDQIKQFISSNPSFVNNLNQSLIFDFFSKQPLLGKYLSQESNSPVNVNWQKFLSSSFGQRIIKKILFEKLARNERKIISKILAVPSCEKVGLKYSTNRTKLPDIIEWSQIGFAKELMNNLNKVVVVAGGESPINEQKWQEFEPSFPYGKNVDRNLIFKKSFFMRSPDTDINCKNESCIKIANYRDYTWIEMAKLVCMTYIPSKKDTFSPPPGYLVSNTIKKCQTILFEDEIYELNDGRGNFYVMHAFEKNGPSLDVVLPNNWTLKRFNISEPLIISPFGSQSECYFNILRDSLGQGYHQKIQIRANNDKNSCLKVPKKSPSPGFKILNTEEEWYVGEVLT</sequence>
<dbReference type="EMBL" id="REGN01004961">
    <property type="protein sequence ID" value="RNA15388.1"/>
    <property type="molecule type" value="Genomic_DNA"/>
</dbReference>
<evidence type="ECO:0000313" key="1">
    <source>
        <dbReference type="EMBL" id="RNA15388.1"/>
    </source>
</evidence>
<keyword evidence="2" id="KW-1185">Reference proteome</keyword>
<evidence type="ECO:0000313" key="2">
    <source>
        <dbReference type="Proteomes" id="UP000276133"/>
    </source>
</evidence>
<proteinExistence type="predicted"/>
<reference evidence="1 2" key="1">
    <citation type="journal article" date="2018" name="Sci. Rep.">
        <title>Genomic signatures of local adaptation to the degree of environmental predictability in rotifers.</title>
        <authorList>
            <person name="Franch-Gras L."/>
            <person name="Hahn C."/>
            <person name="Garcia-Roger E.M."/>
            <person name="Carmona M.J."/>
            <person name="Serra M."/>
            <person name="Gomez A."/>
        </authorList>
    </citation>
    <scope>NUCLEOTIDE SEQUENCE [LARGE SCALE GENOMIC DNA]</scope>
    <source>
        <strain evidence="1">HYR1</strain>
    </source>
</reference>
<gene>
    <name evidence="1" type="ORF">BpHYR1_049193</name>
</gene>
<organism evidence="1 2">
    <name type="scientific">Brachionus plicatilis</name>
    <name type="common">Marine rotifer</name>
    <name type="synonym">Brachionus muelleri</name>
    <dbReference type="NCBI Taxonomy" id="10195"/>
    <lineage>
        <taxon>Eukaryota</taxon>
        <taxon>Metazoa</taxon>
        <taxon>Spiralia</taxon>
        <taxon>Gnathifera</taxon>
        <taxon>Rotifera</taxon>
        <taxon>Eurotatoria</taxon>
        <taxon>Monogononta</taxon>
        <taxon>Pseudotrocha</taxon>
        <taxon>Ploima</taxon>
        <taxon>Brachionidae</taxon>
        <taxon>Brachionus</taxon>
    </lineage>
</organism>
<comment type="caution">
    <text evidence="1">The sequence shown here is derived from an EMBL/GenBank/DDBJ whole genome shotgun (WGS) entry which is preliminary data.</text>
</comment>
<dbReference type="AlphaFoldDB" id="A0A3M7QWN4"/>